<dbReference type="STRING" id="1316194.A0A1Q5SNT0"/>
<keyword evidence="2" id="KW-1185">Reference proteome</keyword>
<sequence>MLAIYYGDAWGAKSQPFMSTVFHTADGKRYPSSQVFPGDVLSESALAKYGITRITGTFAYAMFMANAASTILYGRYGNGIAINNLSKMIAGLTLPGRLIGNM</sequence>
<dbReference type="AlphaFoldDB" id="A0A1Q5SNT0"/>
<gene>
    <name evidence="1" type="ORF">PENSUB_13698</name>
</gene>
<dbReference type="EMBL" id="MNBE01000773">
    <property type="protein sequence ID" value="OKO89632.1"/>
    <property type="molecule type" value="Genomic_DNA"/>
</dbReference>
<reference evidence="1 2" key="1">
    <citation type="submission" date="2016-10" db="EMBL/GenBank/DDBJ databases">
        <title>Genome sequence of the ascomycete fungus Penicillium subrubescens.</title>
        <authorList>
            <person name="De Vries R.P."/>
            <person name="Peng M."/>
            <person name="Dilokpimol A."/>
            <person name="Hilden K."/>
            <person name="Makela M.R."/>
            <person name="Grigoriev I."/>
            <person name="Riley R."/>
            <person name="Granchi Z."/>
        </authorList>
    </citation>
    <scope>NUCLEOTIDE SEQUENCE [LARGE SCALE GENOMIC DNA]</scope>
    <source>
        <strain evidence="1 2">CBS 132785</strain>
    </source>
</reference>
<name>A0A1Q5SNT0_9EURO</name>
<accession>A0A1Q5SNT0</accession>
<protein>
    <submittedName>
        <fullName evidence="1">Uncharacterized protein</fullName>
    </submittedName>
</protein>
<organism evidence="1 2">
    <name type="scientific">Penicillium subrubescens</name>
    <dbReference type="NCBI Taxonomy" id="1316194"/>
    <lineage>
        <taxon>Eukaryota</taxon>
        <taxon>Fungi</taxon>
        <taxon>Dikarya</taxon>
        <taxon>Ascomycota</taxon>
        <taxon>Pezizomycotina</taxon>
        <taxon>Eurotiomycetes</taxon>
        <taxon>Eurotiomycetidae</taxon>
        <taxon>Eurotiales</taxon>
        <taxon>Aspergillaceae</taxon>
        <taxon>Penicillium</taxon>
    </lineage>
</organism>
<evidence type="ECO:0000313" key="2">
    <source>
        <dbReference type="Proteomes" id="UP000186955"/>
    </source>
</evidence>
<comment type="caution">
    <text evidence="1">The sequence shown here is derived from an EMBL/GenBank/DDBJ whole genome shotgun (WGS) entry which is preliminary data.</text>
</comment>
<proteinExistence type="predicted"/>
<dbReference type="Proteomes" id="UP000186955">
    <property type="component" value="Unassembled WGS sequence"/>
</dbReference>
<evidence type="ECO:0000313" key="1">
    <source>
        <dbReference type="EMBL" id="OKO89632.1"/>
    </source>
</evidence>